<gene>
    <name evidence="1" type="ORF">OsJ_24263</name>
</gene>
<dbReference type="AlphaFoldDB" id="B9FX88"/>
<organism evidence="1">
    <name type="scientific">Oryza sativa subsp. japonica</name>
    <name type="common">Rice</name>
    <dbReference type="NCBI Taxonomy" id="39947"/>
    <lineage>
        <taxon>Eukaryota</taxon>
        <taxon>Viridiplantae</taxon>
        <taxon>Streptophyta</taxon>
        <taxon>Embryophyta</taxon>
        <taxon>Tracheophyta</taxon>
        <taxon>Spermatophyta</taxon>
        <taxon>Magnoliopsida</taxon>
        <taxon>Liliopsida</taxon>
        <taxon>Poales</taxon>
        <taxon>Poaceae</taxon>
        <taxon>BOP clade</taxon>
        <taxon>Oryzoideae</taxon>
        <taxon>Oryzeae</taxon>
        <taxon>Oryzinae</taxon>
        <taxon>Oryza</taxon>
        <taxon>Oryza sativa</taxon>
    </lineage>
</organism>
<reference evidence="1" key="2">
    <citation type="submission" date="2008-12" db="EMBL/GenBank/DDBJ databases">
        <title>Improved gene annotation of the rice (Oryza sativa) genomes.</title>
        <authorList>
            <person name="Wang J."/>
            <person name="Li R."/>
            <person name="Fan W."/>
            <person name="Huang Q."/>
            <person name="Zhang J."/>
            <person name="Zhou Y."/>
            <person name="Hu Y."/>
            <person name="Zi S."/>
            <person name="Li J."/>
            <person name="Ni P."/>
            <person name="Zheng H."/>
            <person name="Zhang Y."/>
            <person name="Zhao M."/>
            <person name="Hao Q."/>
            <person name="McDermott J."/>
            <person name="Samudrala R."/>
            <person name="Kristiansen K."/>
            <person name="Wong G.K.-S."/>
        </authorList>
    </citation>
    <scope>NUCLEOTIDE SEQUENCE</scope>
</reference>
<protein>
    <submittedName>
        <fullName evidence="1">Uncharacterized protein</fullName>
    </submittedName>
</protein>
<name>B9FX88_ORYSJ</name>
<evidence type="ECO:0000313" key="1">
    <source>
        <dbReference type="EMBL" id="EEE67175.1"/>
    </source>
</evidence>
<accession>B9FX88</accession>
<reference evidence="1" key="1">
    <citation type="journal article" date="2005" name="PLoS Biol.">
        <title>The genomes of Oryza sativa: a history of duplications.</title>
        <authorList>
            <person name="Yu J."/>
            <person name="Wang J."/>
            <person name="Lin W."/>
            <person name="Li S."/>
            <person name="Li H."/>
            <person name="Zhou J."/>
            <person name="Ni P."/>
            <person name="Dong W."/>
            <person name="Hu S."/>
            <person name="Zeng C."/>
            <person name="Zhang J."/>
            <person name="Zhang Y."/>
            <person name="Li R."/>
            <person name="Xu Z."/>
            <person name="Li S."/>
            <person name="Li X."/>
            <person name="Zheng H."/>
            <person name="Cong L."/>
            <person name="Lin L."/>
            <person name="Yin J."/>
            <person name="Geng J."/>
            <person name="Li G."/>
            <person name="Shi J."/>
            <person name="Liu J."/>
            <person name="Lv H."/>
            <person name="Li J."/>
            <person name="Wang J."/>
            <person name="Deng Y."/>
            <person name="Ran L."/>
            <person name="Shi X."/>
            <person name="Wang X."/>
            <person name="Wu Q."/>
            <person name="Li C."/>
            <person name="Ren X."/>
            <person name="Wang J."/>
            <person name="Wang X."/>
            <person name="Li D."/>
            <person name="Liu D."/>
            <person name="Zhang X."/>
            <person name="Ji Z."/>
            <person name="Zhao W."/>
            <person name="Sun Y."/>
            <person name="Zhang Z."/>
            <person name="Bao J."/>
            <person name="Han Y."/>
            <person name="Dong L."/>
            <person name="Ji J."/>
            <person name="Chen P."/>
            <person name="Wu S."/>
            <person name="Liu J."/>
            <person name="Xiao Y."/>
            <person name="Bu D."/>
            <person name="Tan J."/>
            <person name="Yang L."/>
            <person name="Ye C."/>
            <person name="Zhang J."/>
            <person name="Xu J."/>
            <person name="Zhou Y."/>
            <person name="Yu Y."/>
            <person name="Zhang B."/>
            <person name="Zhuang S."/>
            <person name="Wei H."/>
            <person name="Liu B."/>
            <person name="Lei M."/>
            <person name="Yu H."/>
            <person name="Li Y."/>
            <person name="Xu H."/>
            <person name="Wei S."/>
            <person name="He X."/>
            <person name="Fang L."/>
            <person name="Zhang Z."/>
            <person name="Zhang Y."/>
            <person name="Huang X."/>
            <person name="Su Z."/>
            <person name="Tong W."/>
            <person name="Li J."/>
            <person name="Tong Z."/>
            <person name="Li S."/>
            <person name="Ye J."/>
            <person name="Wang L."/>
            <person name="Fang L."/>
            <person name="Lei T."/>
            <person name="Chen C."/>
            <person name="Chen H."/>
            <person name="Xu Z."/>
            <person name="Li H."/>
            <person name="Huang H."/>
            <person name="Zhang F."/>
            <person name="Xu H."/>
            <person name="Li N."/>
            <person name="Zhao C."/>
            <person name="Li S."/>
            <person name="Dong L."/>
            <person name="Huang Y."/>
            <person name="Li L."/>
            <person name="Xi Y."/>
            <person name="Qi Q."/>
            <person name="Li W."/>
            <person name="Zhang B."/>
            <person name="Hu W."/>
            <person name="Zhang Y."/>
            <person name="Tian X."/>
            <person name="Jiao Y."/>
            <person name="Liang X."/>
            <person name="Jin J."/>
            <person name="Gao L."/>
            <person name="Zheng W."/>
            <person name="Hao B."/>
            <person name="Liu S."/>
            <person name="Wang W."/>
            <person name="Yuan L."/>
            <person name="Cao M."/>
            <person name="McDermott J."/>
            <person name="Samudrala R."/>
            <person name="Wang J."/>
            <person name="Wong G.K."/>
            <person name="Yang H."/>
        </authorList>
    </citation>
    <scope>NUCLEOTIDE SEQUENCE [LARGE SCALE GENOMIC DNA]</scope>
</reference>
<dbReference type="Proteomes" id="UP000007752">
    <property type="component" value="Chromosome 7"/>
</dbReference>
<proteinExistence type="predicted"/>
<sequence length="74" mass="8443">MAKGQTASAPGSSQQIVRYRSSVGDRWSKSGWGLRLEELVGFEQRRNGVLHTEASFERQRPRAADRARRWKALD</sequence>
<dbReference type="EMBL" id="CM000144">
    <property type="protein sequence ID" value="EEE67175.1"/>
    <property type="molecule type" value="Genomic_DNA"/>
</dbReference>